<feature type="domain" description="RNA polymerase sigma-70 region 2" evidence="6">
    <location>
        <begin position="16"/>
        <end position="77"/>
    </location>
</feature>
<feature type="region of interest" description="Disordered" evidence="5">
    <location>
        <begin position="170"/>
        <end position="193"/>
    </location>
</feature>
<dbReference type="PANTHER" id="PTHR43133">
    <property type="entry name" value="RNA POLYMERASE ECF-TYPE SIGMA FACTO"/>
    <property type="match status" value="1"/>
</dbReference>
<dbReference type="InterPro" id="IPR013324">
    <property type="entry name" value="RNA_pol_sigma_r3/r4-like"/>
</dbReference>
<feature type="compositionally biased region" description="Basic and acidic residues" evidence="5">
    <location>
        <begin position="177"/>
        <end position="193"/>
    </location>
</feature>
<evidence type="ECO:0000313" key="8">
    <source>
        <dbReference type="EMBL" id="MFC4312536.1"/>
    </source>
</evidence>
<dbReference type="NCBIfam" id="TIGR02937">
    <property type="entry name" value="sigma70-ECF"/>
    <property type="match status" value="1"/>
</dbReference>
<dbReference type="SUPFAM" id="SSF88659">
    <property type="entry name" value="Sigma3 and sigma4 domains of RNA polymerase sigma factors"/>
    <property type="match status" value="1"/>
</dbReference>
<dbReference type="InterPro" id="IPR007627">
    <property type="entry name" value="RNA_pol_sigma70_r2"/>
</dbReference>
<comment type="caution">
    <text evidence="8">The sequence shown here is derived from an EMBL/GenBank/DDBJ whole genome shotgun (WGS) entry which is preliminary data.</text>
</comment>
<evidence type="ECO:0000313" key="9">
    <source>
        <dbReference type="Proteomes" id="UP001595904"/>
    </source>
</evidence>
<dbReference type="RefSeq" id="WP_380602015.1">
    <property type="nucleotide sequence ID" value="NZ_JBHSDU010000014.1"/>
</dbReference>
<reference evidence="9" key="1">
    <citation type="journal article" date="2019" name="Int. J. Syst. Evol. Microbiol.">
        <title>The Global Catalogue of Microorganisms (GCM) 10K type strain sequencing project: providing services to taxonomists for standard genome sequencing and annotation.</title>
        <authorList>
            <consortium name="The Broad Institute Genomics Platform"/>
            <consortium name="The Broad Institute Genome Sequencing Center for Infectious Disease"/>
            <person name="Wu L."/>
            <person name="Ma J."/>
        </authorList>
    </citation>
    <scope>NUCLEOTIDE SEQUENCE [LARGE SCALE GENOMIC DNA]</scope>
    <source>
        <strain evidence="9">CGMCC 1.10759</strain>
    </source>
</reference>
<sequence length="193" mass="22406">MGEAVDEWFKREVVVHEAALMRFLRRCWPHAQDLHDLRQETYIRVYEAAARSRPQQPKAFLFATAKHLIADRLRRQRVVTIDTVGDLETLDVIIDDVSPERRLGARQELRELARAFDQLPAKCRETVWLRRVDRLPQKQVAARLGVTEKTVEKHLMKGMRLLTEALFGAGASDQSEDEARRHESGQAREQQND</sequence>
<keyword evidence="2" id="KW-0805">Transcription regulation</keyword>
<evidence type="ECO:0000256" key="3">
    <source>
        <dbReference type="ARBA" id="ARBA00023082"/>
    </source>
</evidence>
<evidence type="ECO:0000256" key="4">
    <source>
        <dbReference type="ARBA" id="ARBA00023163"/>
    </source>
</evidence>
<organism evidence="8 9">
    <name type="scientific">Steroidobacter flavus</name>
    <dbReference type="NCBI Taxonomy" id="1842136"/>
    <lineage>
        <taxon>Bacteria</taxon>
        <taxon>Pseudomonadati</taxon>
        <taxon>Pseudomonadota</taxon>
        <taxon>Gammaproteobacteria</taxon>
        <taxon>Steroidobacterales</taxon>
        <taxon>Steroidobacteraceae</taxon>
        <taxon>Steroidobacter</taxon>
    </lineage>
</organism>
<keyword evidence="9" id="KW-1185">Reference proteome</keyword>
<dbReference type="InterPro" id="IPR013249">
    <property type="entry name" value="RNA_pol_sigma70_r4_t2"/>
</dbReference>
<dbReference type="InterPro" id="IPR039425">
    <property type="entry name" value="RNA_pol_sigma-70-like"/>
</dbReference>
<evidence type="ECO:0000256" key="5">
    <source>
        <dbReference type="SAM" id="MobiDB-lite"/>
    </source>
</evidence>
<dbReference type="InterPro" id="IPR014284">
    <property type="entry name" value="RNA_pol_sigma-70_dom"/>
</dbReference>
<evidence type="ECO:0000259" key="7">
    <source>
        <dbReference type="Pfam" id="PF08281"/>
    </source>
</evidence>
<keyword evidence="4" id="KW-0804">Transcription</keyword>
<dbReference type="InterPro" id="IPR036388">
    <property type="entry name" value="WH-like_DNA-bd_sf"/>
</dbReference>
<feature type="domain" description="RNA polymerase sigma factor 70 region 4 type 2" evidence="7">
    <location>
        <begin position="110"/>
        <end position="162"/>
    </location>
</feature>
<dbReference type="Proteomes" id="UP001595904">
    <property type="component" value="Unassembled WGS sequence"/>
</dbReference>
<dbReference type="Gene3D" id="1.10.1740.10">
    <property type="match status" value="1"/>
</dbReference>
<evidence type="ECO:0000256" key="1">
    <source>
        <dbReference type="ARBA" id="ARBA00010641"/>
    </source>
</evidence>
<dbReference type="PANTHER" id="PTHR43133:SF63">
    <property type="entry name" value="RNA POLYMERASE SIGMA FACTOR FECI-RELATED"/>
    <property type="match status" value="1"/>
</dbReference>
<evidence type="ECO:0000256" key="2">
    <source>
        <dbReference type="ARBA" id="ARBA00023015"/>
    </source>
</evidence>
<evidence type="ECO:0000259" key="6">
    <source>
        <dbReference type="Pfam" id="PF04542"/>
    </source>
</evidence>
<dbReference type="Pfam" id="PF04542">
    <property type="entry name" value="Sigma70_r2"/>
    <property type="match status" value="1"/>
</dbReference>
<proteinExistence type="inferred from homology"/>
<accession>A0ABV8SY28</accession>
<comment type="similarity">
    <text evidence="1">Belongs to the sigma-70 factor family. ECF subfamily.</text>
</comment>
<dbReference type="Gene3D" id="1.10.10.10">
    <property type="entry name" value="Winged helix-like DNA-binding domain superfamily/Winged helix DNA-binding domain"/>
    <property type="match status" value="1"/>
</dbReference>
<name>A0ABV8SY28_9GAMM</name>
<gene>
    <name evidence="8" type="ORF">ACFPN2_25860</name>
</gene>
<keyword evidence="3" id="KW-0731">Sigma factor</keyword>
<dbReference type="SUPFAM" id="SSF88946">
    <property type="entry name" value="Sigma2 domain of RNA polymerase sigma factors"/>
    <property type="match status" value="1"/>
</dbReference>
<dbReference type="EMBL" id="JBHSDU010000014">
    <property type="protein sequence ID" value="MFC4312536.1"/>
    <property type="molecule type" value="Genomic_DNA"/>
</dbReference>
<dbReference type="InterPro" id="IPR013325">
    <property type="entry name" value="RNA_pol_sigma_r2"/>
</dbReference>
<protein>
    <submittedName>
        <fullName evidence="8">RNA polymerase sigma factor</fullName>
    </submittedName>
</protein>
<dbReference type="Pfam" id="PF08281">
    <property type="entry name" value="Sigma70_r4_2"/>
    <property type="match status" value="1"/>
</dbReference>